<gene>
    <name evidence="9" type="ORF">G7Y85_13415</name>
</gene>
<keyword evidence="6" id="KW-0997">Cell inner membrane</keyword>
<keyword evidence="6" id="KW-0406">Ion transport</keyword>
<sequence>MDDASQVLKFIRPGGIPTALLIIIIAWGLVQLLHKIGEQLGNRMVDRRLATNQIVTILRFMLYIGAFAAAVPVVFALTKEMMIALGGTIAVTIGFALKDLAASIIAGITLLVDKPFQVGDRVSFDGHYGEIVSIGLRSVRLATLDDNLVTIPNNKFLNESVSSGNAGQLHMLIQQDFYIGIDQDLETAKRIAQEAITSCPYAYLERPWSVLVNEVIHEQYISLRLRTKVYVMDVRNEKLLESDVTERVVSGFAAAGIGRPAILYREAPATAAADGAAAVGDSAPQGSSPSRRRTGSVAPAGTAKASPRRPARND</sequence>
<dbReference type="SUPFAM" id="SSF50182">
    <property type="entry name" value="Sm-like ribonucleoproteins"/>
    <property type="match status" value="1"/>
</dbReference>
<dbReference type="InterPro" id="IPR011066">
    <property type="entry name" value="MscS_channel_C_sf"/>
</dbReference>
<evidence type="ECO:0000256" key="1">
    <source>
        <dbReference type="ARBA" id="ARBA00004651"/>
    </source>
</evidence>
<evidence type="ECO:0000256" key="4">
    <source>
        <dbReference type="ARBA" id="ARBA00022989"/>
    </source>
</evidence>
<dbReference type="Pfam" id="PF00924">
    <property type="entry name" value="MS_channel_2nd"/>
    <property type="match status" value="1"/>
</dbReference>
<dbReference type="GO" id="GO:0008381">
    <property type="term" value="F:mechanosensitive monoatomic ion channel activity"/>
    <property type="evidence" value="ECO:0007669"/>
    <property type="project" value="InterPro"/>
</dbReference>
<comment type="caution">
    <text evidence="6">Lacks conserved residue(s) required for the propagation of feature annotation.</text>
</comment>
<dbReference type="GO" id="GO:0005886">
    <property type="term" value="C:plasma membrane"/>
    <property type="evidence" value="ECO:0007669"/>
    <property type="project" value="UniProtKB-SubCell"/>
</dbReference>
<evidence type="ECO:0000256" key="5">
    <source>
        <dbReference type="ARBA" id="ARBA00023136"/>
    </source>
</evidence>
<dbReference type="EMBL" id="JAAMOW010000006">
    <property type="protein sequence ID" value="NGY05767.1"/>
    <property type="molecule type" value="Genomic_DNA"/>
</dbReference>
<keyword evidence="4 6" id="KW-1133">Transmembrane helix</keyword>
<keyword evidence="5 6" id="KW-0472">Membrane</keyword>
<organism evidence="9 10">
    <name type="scientific">Solimonas terrae</name>
    <dbReference type="NCBI Taxonomy" id="1396819"/>
    <lineage>
        <taxon>Bacteria</taxon>
        <taxon>Pseudomonadati</taxon>
        <taxon>Pseudomonadota</taxon>
        <taxon>Gammaproteobacteria</taxon>
        <taxon>Nevskiales</taxon>
        <taxon>Nevskiaceae</taxon>
        <taxon>Solimonas</taxon>
    </lineage>
</organism>
<dbReference type="Gene3D" id="1.10.287.1260">
    <property type="match status" value="1"/>
</dbReference>
<comment type="subunit">
    <text evidence="6">Homoheptamer.</text>
</comment>
<evidence type="ECO:0000256" key="3">
    <source>
        <dbReference type="ARBA" id="ARBA00022692"/>
    </source>
</evidence>
<evidence type="ECO:0000256" key="7">
    <source>
        <dbReference type="SAM" id="MobiDB-lite"/>
    </source>
</evidence>
<protein>
    <recommendedName>
        <fullName evidence="6">Small-conductance mechanosensitive channel</fullName>
    </recommendedName>
</protein>
<evidence type="ECO:0000256" key="6">
    <source>
        <dbReference type="RuleBase" id="RU369025"/>
    </source>
</evidence>
<keyword evidence="6" id="KW-0813">Transport</keyword>
<name>A0A6M2BUZ8_9GAMM</name>
<feature type="compositionally biased region" description="Low complexity" evidence="7">
    <location>
        <begin position="274"/>
        <end position="284"/>
    </location>
</feature>
<dbReference type="RefSeq" id="WP_166257903.1">
    <property type="nucleotide sequence ID" value="NZ_JAAMOW010000006.1"/>
</dbReference>
<feature type="transmembrane region" description="Helical" evidence="6">
    <location>
        <begin position="54"/>
        <end position="77"/>
    </location>
</feature>
<proteinExistence type="inferred from homology"/>
<reference evidence="9 10" key="1">
    <citation type="journal article" date="2014" name="Int. J. Syst. Evol. Microbiol.">
        <title>Solimonas terrae sp. nov., isolated from soil.</title>
        <authorList>
            <person name="Kim S.J."/>
            <person name="Moon J.Y."/>
            <person name="Weon H.Y."/>
            <person name="Ahn J.H."/>
            <person name="Chen W.M."/>
            <person name="Kwon S.W."/>
        </authorList>
    </citation>
    <scope>NUCLEOTIDE SEQUENCE [LARGE SCALE GENOMIC DNA]</scope>
    <source>
        <strain evidence="9 10">KIS83-12</strain>
    </source>
</reference>
<evidence type="ECO:0000313" key="9">
    <source>
        <dbReference type="EMBL" id="NGY05767.1"/>
    </source>
</evidence>
<dbReference type="SUPFAM" id="SSF82689">
    <property type="entry name" value="Mechanosensitive channel protein MscS (YggB), C-terminal domain"/>
    <property type="match status" value="1"/>
</dbReference>
<dbReference type="InterPro" id="IPR010920">
    <property type="entry name" value="LSM_dom_sf"/>
</dbReference>
<comment type="similarity">
    <text evidence="6">Belongs to the MscS (TC 1.A.23) family.</text>
</comment>
<dbReference type="InterPro" id="IPR045275">
    <property type="entry name" value="MscS_archaea/bacteria_type"/>
</dbReference>
<comment type="function">
    <text evidence="6">Mechanosensitive channel that participates in the regulation of osmotic pressure changes within the cell, opening in response to stretch forces in the membrane lipid bilayer, without the need for other proteins. Contributes to normal resistance to hypoosmotic shock. Forms an ion channel of 1.0 nanosiemens conductance with a slight preference for anions.</text>
</comment>
<dbReference type="PANTHER" id="PTHR30221">
    <property type="entry name" value="SMALL-CONDUCTANCE MECHANOSENSITIVE CHANNEL"/>
    <property type="match status" value="1"/>
</dbReference>
<accession>A0A6M2BUZ8</accession>
<feature type="transmembrane region" description="Helical" evidence="6">
    <location>
        <begin position="15"/>
        <end position="33"/>
    </location>
</feature>
<dbReference type="Proteomes" id="UP000472676">
    <property type="component" value="Unassembled WGS sequence"/>
</dbReference>
<feature type="domain" description="Mechanosensitive ion channel MscS" evidence="8">
    <location>
        <begin position="99"/>
        <end position="161"/>
    </location>
</feature>
<dbReference type="InterPro" id="IPR023408">
    <property type="entry name" value="MscS_beta-dom_sf"/>
</dbReference>
<dbReference type="PANTHER" id="PTHR30221:SF1">
    <property type="entry name" value="SMALL-CONDUCTANCE MECHANOSENSITIVE CHANNEL"/>
    <property type="match status" value="1"/>
</dbReference>
<keyword evidence="2" id="KW-1003">Cell membrane</keyword>
<comment type="caution">
    <text evidence="9">The sequence shown here is derived from an EMBL/GenBank/DDBJ whole genome shotgun (WGS) entry which is preliminary data.</text>
</comment>
<keyword evidence="3 6" id="KW-0812">Transmembrane</keyword>
<evidence type="ECO:0000313" key="10">
    <source>
        <dbReference type="Proteomes" id="UP000472676"/>
    </source>
</evidence>
<evidence type="ECO:0000259" key="8">
    <source>
        <dbReference type="Pfam" id="PF00924"/>
    </source>
</evidence>
<evidence type="ECO:0000256" key="2">
    <source>
        <dbReference type="ARBA" id="ARBA00022475"/>
    </source>
</evidence>
<keyword evidence="6" id="KW-0407">Ion channel</keyword>
<feature type="region of interest" description="Disordered" evidence="7">
    <location>
        <begin position="274"/>
        <end position="314"/>
    </location>
</feature>
<comment type="subcellular location">
    <subcellularLocation>
        <location evidence="6">Cell inner membrane</location>
        <topology evidence="6">Multi-pass membrane protein</topology>
    </subcellularLocation>
    <subcellularLocation>
        <location evidence="1">Cell membrane</location>
        <topology evidence="1">Multi-pass membrane protein</topology>
    </subcellularLocation>
</comment>
<dbReference type="InterPro" id="IPR006685">
    <property type="entry name" value="MscS_channel_2nd"/>
</dbReference>
<dbReference type="Gene3D" id="2.30.30.60">
    <property type="match status" value="1"/>
</dbReference>
<keyword evidence="10" id="KW-1185">Reference proteome</keyword>
<dbReference type="AlphaFoldDB" id="A0A6M2BUZ8"/>